<evidence type="ECO:0000256" key="1">
    <source>
        <dbReference type="SAM" id="MobiDB-lite"/>
    </source>
</evidence>
<reference evidence="3" key="1">
    <citation type="submission" date="2022-06" db="EMBL/GenBank/DDBJ databases">
        <title>Sequencing the genomes of 1000 actinobacteria strains.</title>
        <authorList>
            <person name="Klenk H.-P."/>
        </authorList>
    </citation>
    <scope>NUCLEOTIDE SEQUENCE</scope>
    <source>
        <strain evidence="3">DSM 46694</strain>
    </source>
</reference>
<feature type="signal peptide" evidence="2">
    <location>
        <begin position="1"/>
        <end position="27"/>
    </location>
</feature>
<accession>A0A9X2GBW7</accession>
<evidence type="ECO:0000313" key="3">
    <source>
        <dbReference type="EMBL" id="MCP2354837.1"/>
    </source>
</evidence>
<evidence type="ECO:0000313" key="4">
    <source>
        <dbReference type="Proteomes" id="UP001139648"/>
    </source>
</evidence>
<evidence type="ECO:0000256" key="2">
    <source>
        <dbReference type="SAM" id="SignalP"/>
    </source>
</evidence>
<dbReference type="EMBL" id="JAMZEB010000002">
    <property type="protein sequence ID" value="MCP2354837.1"/>
    <property type="molecule type" value="Genomic_DNA"/>
</dbReference>
<dbReference type="Proteomes" id="UP001139648">
    <property type="component" value="Unassembled WGS sequence"/>
</dbReference>
<organism evidence="3 4">
    <name type="scientific">Nonomuraea thailandensis</name>
    <dbReference type="NCBI Taxonomy" id="1188745"/>
    <lineage>
        <taxon>Bacteria</taxon>
        <taxon>Bacillati</taxon>
        <taxon>Actinomycetota</taxon>
        <taxon>Actinomycetes</taxon>
        <taxon>Streptosporangiales</taxon>
        <taxon>Streptosporangiaceae</taxon>
        <taxon>Nonomuraea</taxon>
    </lineage>
</organism>
<sequence>MRRRLPTRLPAALLLLLSWFLPATAHAHVAQQASAVHAAVWRAEQHHSGVRQLPHPAPELRAWPGQGGTTGGAAATLAAERPGVRPAWAAVVPEPPLDVPAARRPLASAARAPPSTGH</sequence>
<comment type="caution">
    <text evidence="3">The sequence shown here is derived from an EMBL/GenBank/DDBJ whole genome shotgun (WGS) entry which is preliminary data.</text>
</comment>
<dbReference type="AlphaFoldDB" id="A0A9X2GBW7"/>
<dbReference type="RefSeq" id="WP_253741431.1">
    <property type="nucleotide sequence ID" value="NZ_BAABKA010000050.1"/>
</dbReference>
<feature type="region of interest" description="Disordered" evidence="1">
    <location>
        <begin position="98"/>
        <end position="118"/>
    </location>
</feature>
<gene>
    <name evidence="3" type="ORF">HD597_001857</name>
</gene>
<keyword evidence="2" id="KW-0732">Signal</keyword>
<name>A0A9X2GBW7_9ACTN</name>
<proteinExistence type="predicted"/>
<feature type="region of interest" description="Disordered" evidence="1">
    <location>
        <begin position="47"/>
        <end position="74"/>
    </location>
</feature>
<protein>
    <submittedName>
        <fullName evidence="3">Uncharacterized protein</fullName>
    </submittedName>
</protein>
<feature type="chain" id="PRO_5040726925" evidence="2">
    <location>
        <begin position="28"/>
        <end position="118"/>
    </location>
</feature>
<feature type="compositionally biased region" description="Low complexity" evidence="1">
    <location>
        <begin position="100"/>
        <end position="118"/>
    </location>
</feature>
<keyword evidence="4" id="KW-1185">Reference proteome</keyword>